<sequence length="75" mass="8388">MADSAFVRYMEVDEQHSSGENGVRQSLPSSLPRILLISSTCSTPVTLPGQVEQDEQYYNRSRILLCSVCTLSVFF</sequence>
<organism evidence="1 2">
    <name type="scientific">Carya illinoinensis</name>
    <name type="common">Pecan</name>
    <dbReference type="NCBI Taxonomy" id="32201"/>
    <lineage>
        <taxon>Eukaryota</taxon>
        <taxon>Viridiplantae</taxon>
        <taxon>Streptophyta</taxon>
        <taxon>Embryophyta</taxon>
        <taxon>Tracheophyta</taxon>
        <taxon>Spermatophyta</taxon>
        <taxon>Magnoliopsida</taxon>
        <taxon>eudicotyledons</taxon>
        <taxon>Gunneridae</taxon>
        <taxon>Pentapetalae</taxon>
        <taxon>rosids</taxon>
        <taxon>fabids</taxon>
        <taxon>Fagales</taxon>
        <taxon>Juglandaceae</taxon>
        <taxon>Carya</taxon>
    </lineage>
</organism>
<dbReference type="AlphaFoldDB" id="A0A8T1QAL0"/>
<name>A0A8T1QAL0_CARIL</name>
<gene>
    <name evidence="1" type="ORF">CIPAW_06G107000</name>
</gene>
<dbReference type="Proteomes" id="UP000811609">
    <property type="component" value="Chromosome 6"/>
</dbReference>
<evidence type="ECO:0000313" key="1">
    <source>
        <dbReference type="EMBL" id="KAG6651383.1"/>
    </source>
</evidence>
<evidence type="ECO:0000313" key="2">
    <source>
        <dbReference type="Proteomes" id="UP000811609"/>
    </source>
</evidence>
<keyword evidence="2" id="KW-1185">Reference proteome</keyword>
<reference evidence="1" key="1">
    <citation type="submission" date="2020-12" db="EMBL/GenBank/DDBJ databases">
        <title>WGS assembly of Carya illinoinensis cv. Pawnee.</title>
        <authorList>
            <person name="Platts A."/>
            <person name="Shu S."/>
            <person name="Wright S."/>
            <person name="Barry K."/>
            <person name="Edger P."/>
            <person name="Pires J.C."/>
            <person name="Schmutz J."/>
        </authorList>
    </citation>
    <scope>NUCLEOTIDE SEQUENCE</scope>
    <source>
        <tissue evidence="1">Leaf</tissue>
    </source>
</reference>
<dbReference type="EMBL" id="CM031814">
    <property type="protein sequence ID" value="KAG6651383.1"/>
    <property type="molecule type" value="Genomic_DNA"/>
</dbReference>
<accession>A0A8T1QAL0</accession>
<comment type="caution">
    <text evidence="1">The sequence shown here is derived from an EMBL/GenBank/DDBJ whole genome shotgun (WGS) entry which is preliminary data.</text>
</comment>
<proteinExistence type="predicted"/>
<protein>
    <submittedName>
        <fullName evidence="1">Uncharacterized protein</fullName>
    </submittedName>
</protein>